<dbReference type="Proteomes" id="UP001378592">
    <property type="component" value="Unassembled WGS sequence"/>
</dbReference>
<organism evidence="2 3">
    <name type="scientific">Gryllus longicercus</name>
    <dbReference type="NCBI Taxonomy" id="2509291"/>
    <lineage>
        <taxon>Eukaryota</taxon>
        <taxon>Metazoa</taxon>
        <taxon>Ecdysozoa</taxon>
        <taxon>Arthropoda</taxon>
        <taxon>Hexapoda</taxon>
        <taxon>Insecta</taxon>
        <taxon>Pterygota</taxon>
        <taxon>Neoptera</taxon>
        <taxon>Polyneoptera</taxon>
        <taxon>Orthoptera</taxon>
        <taxon>Ensifera</taxon>
        <taxon>Gryllidea</taxon>
        <taxon>Grylloidea</taxon>
        <taxon>Gryllidae</taxon>
        <taxon>Gryllinae</taxon>
        <taxon>Gryllus</taxon>
    </lineage>
</organism>
<protein>
    <submittedName>
        <fullName evidence="2">Uncharacterized protein</fullName>
    </submittedName>
</protein>
<evidence type="ECO:0000313" key="3">
    <source>
        <dbReference type="Proteomes" id="UP001378592"/>
    </source>
</evidence>
<sequence>MAAAAAAAAAAAVVAASAAAARARARRSQTPARGAPRGSADTPPRNEPRGRDAVVGREARWAASGGPAPLPSLELLLPLLPFADSGPSGGECRRGRLGAVWTLDATTLVFGSCRMGGM</sequence>
<evidence type="ECO:0000256" key="1">
    <source>
        <dbReference type="SAM" id="MobiDB-lite"/>
    </source>
</evidence>
<accession>A0AAN9VB90</accession>
<keyword evidence="3" id="KW-1185">Reference proteome</keyword>
<feature type="compositionally biased region" description="Basic and acidic residues" evidence="1">
    <location>
        <begin position="44"/>
        <end position="60"/>
    </location>
</feature>
<gene>
    <name evidence="2" type="ORF">R5R35_004921</name>
</gene>
<name>A0AAN9VB90_9ORTH</name>
<reference evidence="2 3" key="1">
    <citation type="submission" date="2024-03" db="EMBL/GenBank/DDBJ databases">
        <title>The genome assembly and annotation of the cricket Gryllus longicercus Weissman &amp; Gray.</title>
        <authorList>
            <person name="Szrajer S."/>
            <person name="Gray D."/>
            <person name="Ylla G."/>
        </authorList>
    </citation>
    <scope>NUCLEOTIDE SEQUENCE [LARGE SCALE GENOMIC DNA]</scope>
    <source>
        <strain evidence="2">DAG 2021-001</strain>
        <tissue evidence="2">Whole body minus gut</tissue>
    </source>
</reference>
<comment type="caution">
    <text evidence="2">The sequence shown here is derived from an EMBL/GenBank/DDBJ whole genome shotgun (WGS) entry which is preliminary data.</text>
</comment>
<dbReference type="AlphaFoldDB" id="A0AAN9VB90"/>
<dbReference type="EMBL" id="JAZDUA010000426">
    <property type="protein sequence ID" value="KAK7792781.1"/>
    <property type="molecule type" value="Genomic_DNA"/>
</dbReference>
<evidence type="ECO:0000313" key="2">
    <source>
        <dbReference type="EMBL" id="KAK7792781.1"/>
    </source>
</evidence>
<feature type="region of interest" description="Disordered" evidence="1">
    <location>
        <begin position="22"/>
        <end position="60"/>
    </location>
</feature>
<proteinExistence type="predicted"/>